<organism evidence="1 2">
    <name type="scientific">Lacticaseibacillus manihotivorans</name>
    <dbReference type="NCBI Taxonomy" id="88233"/>
    <lineage>
        <taxon>Bacteria</taxon>
        <taxon>Bacillati</taxon>
        <taxon>Bacillota</taxon>
        <taxon>Bacilli</taxon>
        <taxon>Lactobacillales</taxon>
        <taxon>Lactobacillaceae</taxon>
        <taxon>Lacticaseibacillus</taxon>
    </lineage>
</organism>
<evidence type="ECO:0000313" key="2">
    <source>
        <dbReference type="Proteomes" id="UP000388452"/>
    </source>
</evidence>
<name>A0A5P8JN37_9LACO</name>
<dbReference type="AlphaFoldDB" id="A0A5P8JN37"/>
<sequence>MKALNVSGHVRRLIPVPMREHEIIEETSWRFFKMQTTTLTNTHGVSITTMTQGATWINWQKPTVHSRQDLILTSEPQVYLNDSSHHGHSIGPTGGRIPLTFQLAGQTVQVPDTGDGYNMHGGPDGFDTVAWDVSVGTDTVIYTHQFPAMVQPGTLSVTIQYRLTDDDAVVITYTATSTAPTLFNPTSHVYFNLGDTNNANDHQLQINAQQRIATAANKFPEAQNLPVANTGYDLRQLTPLASVFDALKDIPERGLDDIYLLDTTQPAATLQCGDTQVTLSTDRNALVAYTANNWDDALSLIGKTSGDHIGVALEPQYDPRDLAAYTLIPGDTAKYQTIYKLH</sequence>
<dbReference type="GO" id="GO:0004034">
    <property type="term" value="F:aldose 1-epimerase activity"/>
    <property type="evidence" value="ECO:0007669"/>
    <property type="project" value="TreeGrafter"/>
</dbReference>
<dbReference type="InterPro" id="IPR008183">
    <property type="entry name" value="Aldose_1/G6P_1-epimerase"/>
</dbReference>
<evidence type="ECO:0000313" key="1">
    <source>
        <dbReference type="EMBL" id="QFQ90244.1"/>
    </source>
</evidence>
<gene>
    <name evidence="1" type="ORF">LM010_01775</name>
</gene>
<evidence type="ECO:0008006" key="3">
    <source>
        <dbReference type="Google" id="ProtNLM"/>
    </source>
</evidence>
<dbReference type="Proteomes" id="UP000388452">
    <property type="component" value="Chromosome"/>
</dbReference>
<dbReference type="GO" id="GO:0006006">
    <property type="term" value="P:glucose metabolic process"/>
    <property type="evidence" value="ECO:0007669"/>
    <property type="project" value="TreeGrafter"/>
</dbReference>
<dbReference type="GO" id="GO:0033499">
    <property type="term" value="P:galactose catabolic process via UDP-galactose, Leloir pathway"/>
    <property type="evidence" value="ECO:0007669"/>
    <property type="project" value="TreeGrafter"/>
</dbReference>
<dbReference type="PANTHER" id="PTHR10091">
    <property type="entry name" value="ALDOSE-1-EPIMERASE"/>
    <property type="match status" value="1"/>
</dbReference>
<dbReference type="InterPro" id="IPR014718">
    <property type="entry name" value="GH-type_carb-bd"/>
</dbReference>
<dbReference type="Pfam" id="PF01263">
    <property type="entry name" value="Aldose_epim"/>
    <property type="match status" value="1"/>
</dbReference>
<reference evidence="1 2" key="1">
    <citation type="submission" date="2019-10" db="EMBL/GenBank/DDBJ databases">
        <title>Genome sequencing of Lactobacillus manihotivorans.</title>
        <authorList>
            <person name="Kim K."/>
        </authorList>
    </citation>
    <scope>NUCLEOTIDE SEQUENCE [LARGE SCALE GENOMIC DNA]</scope>
    <source>
        <strain evidence="1 2">LM010</strain>
    </source>
</reference>
<dbReference type="PANTHER" id="PTHR10091:SF0">
    <property type="entry name" value="GALACTOSE MUTAROTASE"/>
    <property type="match status" value="1"/>
</dbReference>
<accession>A0A5P8JN37</accession>
<dbReference type="GO" id="GO:0005737">
    <property type="term" value="C:cytoplasm"/>
    <property type="evidence" value="ECO:0007669"/>
    <property type="project" value="TreeGrafter"/>
</dbReference>
<protein>
    <recommendedName>
        <fullName evidence="3">Galactose mutarotase</fullName>
    </recommendedName>
</protein>
<dbReference type="SUPFAM" id="SSF74650">
    <property type="entry name" value="Galactose mutarotase-like"/>
    <property type="match status" value="1"/>
</dbReference>
<dbReference type="GO" id="GO:0030246">
    <property type="term" value="F:carbohydrate binding"/>
    <property type="evidence" value="ECO:0007669"/>
    <property type="project" value="InterPro"/>
</dbReference>
<dbReference type="InterPro" id="IPR011013">
    <property type="entry name" value="Gal_mutarotase_sf_dom"/>
</dbReference>
<dbReference type="Gene3D" id="2.70.98.10">
    <property type="match status" value="1"/>
</dbReference>
<dbReference type="EMBL" id="CP045068">
    <property type="protein sequence ID" value="QFQ90244.1"/>
    <property type="molecule type" value="Genomic_DNA"/>
</dbReference>
<proteinExistence type="predicted"/>